<evidence type="ECO:0000313" key="2">
    <source>
        <dbReference type="Proteomes" id="UP000247781"/>
    </source>
</evidence>
<dbReference type="OrthoDB" id="3785441at2"/>
<sequence length="163" mass="17387">MTSELYGRRSSSPVRFSLASKLGDGLDGAWWPHSVSIARELPDLIEALREPLGQIVDIGLNWSPLEGVPDLDVLNRRGIAATPGRETRRFRVMTITGGDGRANLLVIPCRTSTALAIMLLRQAASLPVMYAHQHTAAFETAGVIVTAARGQSAPSAAPAETST</sequence>
<reference evidence="2" key="1">
    <citation type="submission" date="2018-05" db="EMBL/GenBank/DDBJ databases">
        <authorList>
            <person name="Deangelis K."/>
            <person name="Huntemann M."/>
            <person name="Clum A."/>
            <person name="Pillay M."/>
            <person name="Palaniappan K."/>
            <person name="Varghese N."/>
            <person name="Mikhailova N."/>
            <person name="Stamatis D."/>
            <person name="Reddy T."/>
            <person name="Daum C."/>
            <person name="Shapiro N."/>
            <person name="Ivanova N."/>
            <person name="Kyrpides N."/>
            <person name="Woyke T."/>
        </authorList>
    </citation>
    <scope>NUCLEOTIDE SEQUENCE [LARGE SCALE GENOMIC DNA]</scope>
    <source>
        <strain evidence="2">GAS496</strain>
    </source>
</reference>
<gene>
    <name evidence="1" type="ORF">C8E89_106229</name>
</gene>
<reference evidence="1 2" key="2">
    <citation type="submission" date="2018-06" db="EMBL/GenBank/DDBJ databases">
        <title>Sequencing of bacterial isolates from soil warming experiment in Harvard Forest, Massachusetts, USA.</title>
        <authorList>
            <person name="Deangelis K.PhD."/>
        </authorList>
    </citation>
    <scope>NUCLEOTIDE SEQUENCE [LARGE SCALE GENOMIC DNA]</scope>
    <source>
        <strain evidence="1 2">GAS496</strain>
    </source>
</reference>
<dbReference type="InterPro" id="IPR046036">
    <property type="entry name" value="DUF5994"/>
</dbReference>
<comment type="caution">
    <text evidence="1">The sequence shown here is derived from an EMBL/GenBank/DDBJ whole genome shotgun (WGS) entry which is preliminary data.</text>
</comment>
<dbReference type="AlphaFoldDB" id="A0A318HIE3"/>
<name>A0A318HIE3_9MYCO</name>
<accession>A0A318HIE3</accession>
<proteinExistence type="predicted"/>
<dbReference type="Pfam" id="PF19457">
    <property type="entry name" value="DUF5994"/>
    <property type="match status" value="1"/>
</dbReference>
<dbReference type="EMBL" id="QJJU01000006">
    <property type="protein sequence ID" value="PXX09302.1"/>
    <property type="molecule type" value="Genomic_DNA"/>
</dbReference>
<evidence type="ECO:0000313" key="1">
    <source>
        <dbReference type="EMBL" id="PXX09302.1"/>
    </source>
</evidence>
<protein>
    <submittedName>
        <fullName evidence="1">Uncharacterized protein</fullName>
    </submittedName>
</protein>
<dbReference type="RefSeq" id="WP_110316289.1">
    <property type="nucleotide sequence ID" value="NZ_QJJU01000006.1"/>
</dbReference>
<organism evidence="1 2">
    <name type="scientific">Mycolicibacterium moriokaense</name>
    <dbReference type="NCBI Taxonomy" id="39691"/>
    <lineage>
        <taxon>Bacteria</taxon>
        <taxon>Bacillati</taxon>
        <taxon>Actinomycetota</taxon>
        <taxon>Actinomycetes</taxon>
        <taxon>Mycobacteriales</taxon>
        <taxon>Mycobacteriaceae</taxon>
        <taxon>Mycolicibacterium</taxon>
    </lineage>
</organism>
<keyword evidence="2" id="KW-1185">Reference proteome</keyword>
<dbReference type="Proteomes" id="UP000247781">
    <property type="component" value="Unassembled WGS sequence"/>
</dbReference>